<dbReference type="Proteomes" id="UP000398389">
    <property type="component" value="Unassembled WGS sequence"/>
</dbReference>
<evidence type="ECO:0000256" key="6">
    <source>
        <dbReference type="ARBA" id="ARBA00025615"/>
    </source>
</evidence>
<evidence type="ECO:0000256" key="5">
    <source>
        <dbReference type="ARBA" id="ARBA00025590"/>
    </source>
</evidence>
<evidence type="ECO:0000256" key="3">
    <source>
        <dbReference type="ARBA" id="ARBA00022490"/>
    </source>
</evidence>
<dbReference type="GeneID" id="43583481"/>
<feature type="domain" description="Integrase catalytic" evidence="8">
    <location>
        <begin position="288"/>
        <end position="451"/>
    </location>
</feature>
<dbReference type="GO" id="GO:0005737">
    <property type="term" value="C:cytoplasm"/>
    <property type="evidence" value="ECO:0007669"/>
    <property type="project" value="UniProtKB-SubCell"/>
</dbReference>
<dbReference type="SUPFAM" id="SSF53098">
    <property type="entry name" value="Ribonuclease H-like"/>
    <property type="match status" value="1"/>
</dbReference>
<dbReference type="OrthoDB" id="6774450at2759"/>
<dbReference type="InterPro" id="IPR001584">
    <property type="entry name" value="Integrase_cat-core"/>
</dbReference>
<feature type="compositionally biased region" description="Polar residues" evidence="7">
    <location>
        <begin position="629"/>
        <end position="651"/>
    </location>
</feature>
<evidence type="ECO:0000256" key="2">
    <source>
        <dbReference type="ARBA" id="ARBA00004496"/>
    </source>
</evidence>
<dbReference type="GO" id="GO:0015074">
    <property type="term" value="P:DNA integration"/>
    <property type="evidence" value="ECO:0007669"/>
    <property type="project" value="InterPro"/>
</dbReference>
<feature type="compositionally biased region" description="Polar residues" evidence="7">
    <location>
        <begin position="595"/>
        <end position="616"/>
    </location>
</feature>
<keyword evidence="10" id="KW-1185">Reference proteome</keyword>
<dbReference type="Gene3D" id="3.30.420.10">
    <property type="entry name" value="Ribonuclease H-like superfamily/Ribonuclease H"/>
    <property type="match status" value="1"/>
</dbReference>
<comment type="catalytic activity">
    <reaction evidence="1">
        <text>Endonucleolytic cleavage to 5'-phosphomonoester.</text>
        <dbReference type="EC" id="3.1.26.4"/>
    </reaction>
</comment>
<evidence type="ECO:0000256" key="4">
    <source>
        <dbReference type="ARBA" id="ARBA00022884"/>
    </source>
</evidence>
<dbReference type="RefSeq" id="XP_031855272.1">
    <property type="nucleotide sequence ID" value="XM_031999381.1"/>
</dbReference>
<evidence type="ECO:0000313" key="9">
    <source>
        <dbReference type="EMBL" id="VVT55609.1"/>
    </source>
</evidence>
<evidence type="ECO:0000256" key="1">
    <source>
        <dbReference type="ARBA" id="ARBA00000077"/>
    </source>
</evidence>
<feature type="region of interest" description="Disordered" evidence="7">
    <location>
        <begin position="545"/>
        <end position="653"/>
    </location>
</feature>
<proteinExistence type="predicted"/>
<organism evidence="9 10">
    <name type="scientific">Magnusiomyces paraingens</name>
    <dbReference type="NCBI Taxonomy" id="2606893"/>
    <lineage>
        <taxon>Eukaryota</taxon>
        <taxon>Fungi</taxon>
        <taxon>Dikarya</taxon>
        <taxon>Ascomycota</taxon>
        <taxon>Saccharomycotina</taxon>
        <taxon>Dipodascomycetes</taxon>
        <taxon>Dipodascales</taxon>
        <taxon>Dipodascaceae</taxon>
        <taxon>Magnusiomyces</taxon>
    </lineage>
</organism>
<feature type="region of interest" description="Disordered" evidence="7">
    <location>
        <begin position="682"/>
        <end position="708"/>
    </location>
</feature>
<feature type="compositionally biased region" description="Low complexity" evidence="7">
    <location>
        <begin position="234"/>
        <end position="250"/>
    </location>
</feature>
<feature type="compositionally biased region" description="Acidic residues" evidence="7">
    <location>
        <begin position="687"/>
        <end position="708"/>
    </location>
</feature>
<evidence type="ECO:0000256" key="7">
    <source>
        <dbReference type="SAM" id="MobiDB-lite"/>
    </source>
</evidence>
<comment type="subcellular location">
    <subcellularLocation>
        <location evidence="2">Cytoplasm</location>
    </subcellularLocation>
</comment>
<comment type="function">
    <text evidence="5">Reverse transcriptase/ribonuclease H (RT) is a multifunctional enzyme that catalyzes the conversion of the retro-elements RNA genome into dsDNA within the VLP. The enzyme displays a DNA polymerase activity that can copy either DNA or RNA templates, and a ribonuclease H (RNase H) activity that cleaves the RNA strand of RNA-DNA heteroduplexes during plus-strand synthesis and hydrolyzes RNA primers. The conversion leads to a linear dsDNA copy of the retrotransposon that includes long terminal repeats (LTRs) at both ends.</text>
</comment>
<keyword evidence="4" id="KW-0694">RNA-binding</keyword>
<gene>
    <name evidence="9" type="ORF">SAPINGB_P004666</name>
</gene>
<dbReference type="GO" id="GO:0004523">
    <property type="term" value="F:RNA-DNA hybrid ribonuclease activity"/>
    <property type="evidence" value="ECO:0007669"/>
    <property type="project" value="UniProtKB-EC"/>
</dbReference>
<comment type="function">
    <text evidence="6">Integrase (IN) targets the VLP to the nucleus, where a subparticle preintegration complex (PIC) containing at least integrase and the newly synthesized dsDNA copy of the retrotransposon must transit the nuclear membrane. Once in the nucleus, integrase performs the integration of the dsDNA into the host genome.</text>
</comment>
<sequence length="763" mass="83830">MGNFSPKVPLRSSRLKSEIPKFSEFGVVWFPFLGQPHPLNDYAFASSTNTEYVPTDFAPKYDPEIDLYYFMLELYTYVTKAPGGKITKTQLSRTLNSKLPVDWILRSGALSTINRIMRTRYTLDMRARDYERFKNSFEFYNHFSAYSAQLAEFLSKPGGKLEVWLLSVHPEVREQLMLKYAEHFNVGGHPIYDPTTQVEQHQWLVKSLEASSLDVHKAIRQREKAKYLTPRKQTSSSTTSDSTSSSTSSTIDTPDFIDDYDLFDKDIEAGAKLDTGDGEVIDGVVRKFPTRPCQVMSIDYLPGFVDHGDGFDRLLMVQDRFTKGLFLEAVSSSDTPAGYWTHFSAICTRAGGFPEQLISSGRRTRFKGEFDALCIEHKIKHLRTSAFRPQIGGGLQPAKKRVTRFFKEKTRDNKSAEVLWTQVVKDCETDFNSHVNPVSRVTPYYCMYGQDKPPPINNDTPPAQLNKIDPGDLLQTTWKRVFYRLKAHADSATASYQRRASADPVTLAIPTDAATAPVPSLSPTAAKEATAAAIAAANTRAAAAAAASPKGGSPRRTSKRFNQATAAAAAVATVSASPSSPIAGTEEDGEKSSEKQQGTTQEFLIQTSELDNSNQVDDGHGVQEEGTESLVNTPATSAPATPKSSRSTQYQKRLDDDVSVADDDTSFIVEDVPVSEGVLLTPVTTTAEDDLEELDDDEEEEEEEIDDDDDEIVIVKQVCSSRIPDMPSTPTKASRVDGFLASAAAAAAADVPATPTTATVAAL</sequence>
<dbReference type="PANTHER" id="PTHR37984:SF5">
    <property type="entry name" value="PROTEIN NYNRIN-LIKE"/>
    <property type="match status" value="1"/>
</dbReference>
<accession>A0A5E8BY96</accession>
<reference evidence="9 10" key="1">
    <citation type="submission" date="2019-09" db="EMBL/GenBank/DDBJ databases">
        <authorList>
            <person name="Brejova B."/>
        </authorList>
    </citation>
    <scope>NUCLEOTIDE SEQUENCE [LARGE SCALE GENOMIC DNA]</scope>
</reference>
<feature type="region of interest" description="Disordered" evidence="7">
    <location>
        <begin position="225"/>
        <end position="250"/>
    </location>
</feature>
<keyword evidence="3" id="KW-0963">Cytoplasm</keyword>
<evidence type="ECO:0000313" key="10">
    <source>
        <dbReference type="Proteomes" id="UP000398389"/>
    </source>
</evidence>
<evidence type="ECO:0000259" key="8">
    <source>
        <dbReference type="PROSITE" id="PS50994"/>
    </source>
</evidence>
<dbReference type="PROSITE" id="PS50994">
    <property type="entry name" value="INTEGRASE"/>
    <property type="match status" value="1"/>
</dbReference>
<dbReference type="GO" id="GO:0003723">
    <property type="term" value="F:RNA binding"/>
    <property type="evidence" value="ECO:0007669"/>
    <property type="project" value="UniProtKB-KW"/>
</dbReference>
<dbReference type="AlphaFoldDB" id="A0A5E8BY96"/>
<dbReference type="GO" id="GO:0005634">
    <property type="term" value="C:nucleus"/>
    <property type="evidence" value="ECO:0007669"/>
    <property type="project" value="UniProtKB-ARBA"/>
</dbReference>
<feature type="compositionally biased region" description="Low complexity" evidence="7">
    <location>
        <begin position="564"/>
        <end position="581"/>
    </location>
</feature>
<dbReference type="InterPro" id="IPR036397">
    <property type="entry name" value="RNaseH_sf"/>
</dbReference>
<dbReference type="PANTHER" id="PTHR37984">
    <property type="entry name" value="PROTEIN CBG26694"/>
    <property type="match status" value="1"/>
</dbReference>
<name>A0A5E8BY96_9ASCO</name>
<dbReference type="InterPro" id="IPR012337">
    <property type="entry name" value="RNaseH-like_sf"/>
</dbReference>
<protein>
    <recommendedName>
        <fullName evidence="8">Integrase catalytic domain-containing protein</fullName>
    </recommendedName>
</protein>
<dbReference type="InterPro" id="IPR050951">
    <property type="entry name" value="Retrovirus_Pol_polyprotein"/>
</dbReference>
<dbReference type="EMBL" id="CABVLU010000003">
    <property type="protein sequence ID" value="VVT55609.1"/>
    <property type="molecule type" value="Genomic_DNA"/>
</dbReference>